<evidence type="ECO:0000313" key="1">
    <source>
        <dbReference type="EMBL" id="QFY44051.1"/>
    </source>
</evidence>
<dbReference type="RefSeq" id="WP_153250022.1">
    <property type="nucleotide sequence ID" value="NZ_CP044205.1"/>
</dbReference>
<accession>A0A5Q0BP50</accession>
<reference evidence="1 2" key="1">
    <citation type="submission" date="2019-09" db="EMBL/GenBank/DDBJ databases">
        <title>Ecophysiology of the spiral-shaped methanotroph Methylospira mobilis as revealed by the complete genome sequence.</title>
        <authorList>
            <person name="Oshkin I.Y."/>
            <person name="Dedysh S.N."/>
            <person name="Miroshnikov K."/>
            <person name="Danilova O.V."/>
            <person name="Hakobyan A."/>
            <person name="Liesack W."/>
        </authorList>
    </citation>
    <scope>NUCLEOTIDE SEQUENCE [LARGE SCALE GENOMIC DNA]</scope>
    <source>
        <strain evidence="1 2">Shm1</strain>
    </source>
</reference>
<protein>
    <recommendedName>
        <fullName evidence="3">Nucleotidyltransferase domain-containing protein</fullName>
    </recommendedName>
</protein>
<evidence type="ECO:0000313" key="2">
    <source>
        <dbReference type="Proteomes" id="UP000325755"/>
    </source>
</evidence>
<dbReference type="OrthoDB" id="14556at2"/>
<dbReference type="EMBL" id="CP044205">
    <property type="protein sequence ID" value="QFY44051.1"/>
    <property type="molecule type" value="Genomic_DNA"/>
</dbReference>
<sequence length="73" mass="7594">MRPSPRDIAALNDVVHSVAGSGARIRVFGSRLDDGAKGGGVDIMVESDTPIESPAVLSARISVRSTAAMSMWP</sequence>
<gene>
    <name evidence="1" type="ORF">F6R98_16600</name>
</gene>
<keyword evidence="2" id="KW-1185">Reference proteome</keyword>
<name>A0A5Q0BP50_9GAMM</name>
<dbReference type="InParanoid" id="A0A5Q0BP50"/>
<dbReference type="KEGG" id="mmob:F6R98_16600"/>
<organism evidence="1 2">
    <name type="scientific">Candidatus Methylospira mobilis</name>
    <dbReference type="NCBI Taxonomy" id="1808979"/>
    <lineage>
        <taxon>Bacteria</taxon>
        <taxon>Pseudomonadati</taxon>
        <taxon>Pseudomonadota</taxon>
        <taxon>Gammaproteobacteria</taxon>
        <taxon>Methylococcales</taxon>
        <taxon>Methylococcaceae</taxon>
        <taxon>Candidatus Methylospira</taxon>
    </lineage>
</organism>
<dbReference type="Proteomes" id="UP000325755">
    <property type="component" value="Chromosome"/>
</dbReference>
<evidence type="ECO:0008006" key="3">
    <source>
        <dbReference type="Google" id="ProtNLM"/>
    </source>
</evidence>
<proteinExistence type="predicted"/>
<dbReference type="AlphaFoldDB" id="A0A5Q0BP50"/>